<comment type="similarity">
    <text evidence="2">Belongs to the ACC deaminase/D-cysteine desulfhydrase family.</text>
</comment>
<dbReference type="Proteomes" id="UP000215215">
    <property type="component" value="Unassembled WGS sequence"/>
</dbReference>
<dbReference type="GO" id="GO:0019148">
    <property type="term" value="F:D-cysteine desulfhydrase activity"/>
    <property type="evidence" value="ECO:0007669"/>
    <property type="project" value="TreeGrafter"/>
</dbReference>
<dbReference type="Gene3D" id="3.40.50.1100">
    <property type="match status" value="2"/>
</dbReference>
<dbReference type="PANTHER" id="PTHR43780:SF2">
    <property type="entry name" value="1-AMINOCYCLOPROPANE-1-CARBOXYLATE DEAMINASE-RELATED"/>
    <property type="match status" value="1"/>
</dbReference>
<feature type="active site" description="Nucleophile" evidence="4">
    <location>
        <position position="85"/>
    </location>
</feature>
<gene>
    <name evidence="7" type="ORF">CH333_02580</name>
</gene>
<dbReference type="SUPFAM" id="SSF53686">
    <property type="entry name" value="Tryptophan synthase beta subunit-like PLP-dependent enzymes"/>
    <property type="match status" value="1"/>
</dbReference>
<keyword evidence="3 5" id="KW-0663">Pyridoxal phosphate</keyword>
<organism evidence="7 8">
    <name type="scientific">candidate division WOR-3 bacterium JGI_Cruoil_03_44_89</name>
    <dbReference type="NCBI Taxonomy" id="1973748"/>
    <lineage>
        <taxon>Bacteria</taxon>
        <taxon>Bacteria division WOR-3</taxon>
    </lineage>
</organism>
<dbReference type="InterPro" id="IPR036052">
    <property type="entry name" value="TrpB-like_PALP_sf"/>
</dbReference>
<dbReference type="AlphaFoldDB" id="A0A235BX31"/>
<evidence type="ECO:0000256" key="1">
    <source>
        <dbReference type="ARBA" id="ARBA00001933"/>
    </source>
</evidence>
<dbReference type="PIRSF" id="PIRSF006278">
    <property type="entry name" value="ACCD_DCysDesulf"/>
    <property type="match status" value="1"/>
</dbReference>
<evidence type="ECO:0000256" key="5">
    <source>
        <dbReference type="PIRSR" id="PIRSR006278-2"/>
    </source>
</evidence>
<evidence type="ECO:0000259" key="6">
    <source>
        <dbReference type="Pfam" id="PF00291"/>
    </source>
</evidence>
<reference evidence="7 8" key="1">
    <citation type="submission" date="2017-07" db="EMBL/GenBank/DDBJ databases">
        <title>Recovery of genomes from metagenomes via a dereplication, aggregation, and scoring strategy.</title>
        <authorList>
            <person name="Sieber C.M."/>
            <person name="Probst A.J."/>
            <person name="Sharrar A."/>
            <person name="Thomas B.C."/>
            <person name="Hess M."/>
            <person name="Tringe S.G."/>
            <person name="Banfield J.F."/>
        </authorList>
    </citation>
    <scope>NUCLEOTIDE SEQUENCE [LARGE SCALE GENOMIC DNA]</scope>
    <source>
        <strain evidence="7">JGI_Cruoil_03_44_89</strain>
    </source>
</reference>
<proteinExistence type="inferred from homology"/>
<feature type="domain" description="Tryptophan synthase beta chain-like PALP" evidence="6">
    <location>
        <begin position="18"/>
        <end position="327"/>
    </location>
</feature>
<accession>A0A235BX31</accession>
<comment type="cofactor">
    <cofactor evidence="1">
        <name>pyridoxal 5'-phosphate</name>
        <dbReference type="ChEBI" id="CHEBI:597326"/>
    </cofactor>
</comment>
<dbReference type="InterPro" id="IPR001926">
    <property type="entry name" value="TrpB-like_PALP"/>
</dbReference>
<evidence type="ECO:0000256" key="4">
    <source>
        <dbReference type="PIRSR" id="PIRSR006278-1"/>
    </source>
</evidence>
<dbReference type="InterPro" id="IPR027278">
    <property type="entry name" value="ACCD_DCysDesulf"/>
</dbReference>
<evidence type="ECO:0000313" key="7">
    <source>
        <dbReference type="EMBL" id="OYD16756.1"/>
    </source>
</evidence>
<evidence type="ECO:0000313" key="8">
    <source>
        <dbReference type="Proteomes" id="UP000215215"/>
    </source>
</evidence>
<name>A0A235BX31_UNCW3</name>
<protein>
    <recommendedName>
        <fullName evidence="6">Tryptophan synthase beta chain-like PALP domain-containing protein</fullName>
    </recommendedName>
</protein>
<dbReference type="PANTHER" id="PTHR43780">
    <property type="entry name" value="1-AMINOCYCLOPROPANE-1-CARBOXYLATE DEAMINASE-RELATED"/>
    <property type="match status" value="1"/>
</dbReference>
<evidence type="ECO:0000256" key="2">
    <source>
        <dbReference type="ARBA" id="ARBA00008639"/>
    </source>
</evidence>
<dbReference type="Pfam" id="PF00291">
    <property type="entry name" value="PALP"/>
    <property type="match status" value="1"/>
</dbReference>
<dbReference type="EMBL" id="NOZQ01000051">
    <property type="protein sequence ID" value="OYD16756.1"/>
    <property type="molecule type" value="Genomic_DNA"/>
</dbReference>
<sequence>MIPLFGYYPLLGERLPHISLGEFPTPVEKLDRLGGDLGLDRLYIKQDSLSGGVYGGNKIRKLEFLLGRALRANAKEVLTFGAAGSNHALATAIYAQRVGLKSISMLKPQPNAHYVHRNLLMSYYCGAELHHYRNMQFRALGSIYQLLRHRLREGCFPLVIPSGGSSPLGVTGFVNAAFELKRQLLEEEIPEPDCIYVALGTMGTAVGLMLGLKAADLRSRVVSVRVVDEKIANAKKMVKLFHKTNAFLHSRDPSFSKFEFSGRDIDIRHGFFGRRYALFTEEGMEAVARMERSEGMKLEGTYTGKAFAALIDDAEKHHLEGKVVLFWNTYNSRDFTDVIKTVDYRRLPKCLHRYFEEEVQPLDR</sequence>
<comment type="caution">
    <text evidence="7">The sequence shown here is derived from an EMBL/GenBank/DDBJ whole genome shotgun (WGS) entry which is preliminary data.</text>
</comment>
<evidence type="ECO:0000256" key="3">
    <source>
        <dbReference type="ARBA" id="ARBA00022898"/>
    </source>
</evidence>
<feature type="modified residue" description="N6-(pyridoxal phosphate)lysine" evidence="5">
    <location>
        <position position="58"/>
    </location>
</feature>